<evidence type="ECO:0000256" key="2">
    <source>
        <dbReference type="ARBA" id="ARBA00022692"/>
    </source>
</evidence>
<dbReference type="InterPro" id="IPR023041">
    <property type="entry name" value="Glucose_rcpt_Git3-like_N"/>
</dbReference>
<keyword evidence="2 6" id="KW-0812">Transmembrane</keyword>
<feature type="transmembrane region" description="Helical" evidence="6">
    <location>
        <begin position="318"/>
        <end position="341"/>
    </location>
</feature>
<feature type="transmembrane region" description="Helical" evidence="6">
    <location>
        <begin position="111"/>
        <end position="136"/>
    </location>
</feature>
<accession>G8Y091</accession>
<dbReference type="PANTHER" id="PTHR23112">
    <property type="entry name" value="G PROTEIN-COUPLED RECEPTOR 157-RELATED"/>
    <property type="match status" value="1"/>
</dbReference>
<comment type="subcellular location">
    <subcellularLocation>
        <location evidence="1">Membrane</location>
        <topology evidence="1">Multi-pass membrane protein</topology>
    </subcellularLocation>
</comment>
<feature type="compositionally biased region" description="Low complexity" evidence="5">
    <location>
        <begin position="265"/>
        <end position="277"/>
    </location>
</feature>
<dbReference type="EMBL" id="FO082046">
    <property type="protein sequence ID" value="CCE87350.1"/>
    <property type="molecule type" value="Genomic_DNA"/>
</dbReference>
<proteinExistence type="predicted"/>
<evidence type="ECO:0000256" key="4">
    <source>
        <dbReference type="ARBA" id="ARBA00023136"/>
    </source>
</evidence>
<feature type="transmembrane region" description="Helical" evidence="6">
    <location>
        <begin position="33"/>
        <end position="59"/>
    </location>
</feature>
<dbReference type="Proteomes" id="UP000005222">
    <property type="component" value="Chromosome N"/>
</dbReference>
<feature type="transmembrane region" description="Helical" evidence="6">
    <location>
        <begin position="157"/>
        <end position="176"/>
    </location>
</feature>
<sequence length="454" mass="52126">MNLNIRNLAGGRHVNGDNGITDDLRRYTPGQTLLIRSLAMSSSSISILAGLVGFYFFLYIDPKRRLFRHQLIIFLIIYDFIKAVFLLLYPARVLTTSAVYYDLRFCRVVGFFTAMSMEGSDFAILVFAIHTALIVYKPQQKIQGRNLYDGGLFRYRYLIYVLSFFIPIVLASLAFINNVGYVPLTNWCYIPTSPIWYRLALSWVPRYVIILSICILYGCIYVHVIKEQKHIKQVEGGRRKDKSFFRKLCSRIVNFCVFLFVTEDGNSSTSSIGLSGSARKEDTEDTEENVDLESIRGHLNKFTKKQINFQRSKKGKQIGLIFVYPLSYVFLWIAPLVVHGIQFRSGIDQAPIIWLNSISSFMQPFNCTVDTLVFLMMERPWKLGSKGQSVYDRYKNKILGLFPGTKKKTQSETEHVTNMDYADESEQISCPSDISFTSTQNSISLDQFLRSSRP</sequence>
<evidence type="ECO:0000256" key="6">
    <source>
        <dbReference type="SAM" id="Phobius"/>
    </source>
</evidence>
<dbReference type="Gene3D" id="1.20.1070.10">
    <property type="entry name" value="Rhodopsin 7-helix transmembrane proteins"/>
    <property type="match status" value="1"/>
</dbReference>
<dbReference type="OrthoDB" id="5368598at2759"/>
<dbReference type="AlphaFoldDB" id="G8Y091"/>
<evidence type="ECO:0000256" key="3">
    <source>
        <dbReference type="ARBA" id="ARBA00022989"/>
    </source>
</evidence>
<keyword evidence="9" id="KW-1185">Reference proteome</keyword>
<dbReference type="SUPFAM" id="SSF81321">
    <property type="entry name" value="Family A G protein-coupled receptor-like"/>
    <property type="match status" value="1"/>
</dbReference>
<dbReference type="eggNOG" id="ENOG502QU8E">
    <property type="taxonomic scope" value="Eukaryota"/>
</dbReference>
<name>G8Y091_PICSO</name>
<keyword evidence="4 6" id="KW-0472">Membrane</keyword>
<protein>
    <submittedName>
        <fullName evidence="8">Piso0_005900 protein</fullName>
    </submittedName>
</protein>
<dbReference type="Pfam" id="PF11710">
    <property type="entry name" value="Git3"/>
    <property type="match status" value="1"/>
</dbReference>
<evidence type="ECO:0000313" key="9">
    <source>
        <dbReference type="Proteomes" id="UP000005222"/>
    </source>
</evidence>
<dbReference type="OMA" id="FAQIDVW"/>
<dbReference type="GO" id="GO:0005886">
    <property type="term" value="C:plasma membrane"/>
    <property type="evidence" value="ECO:0007669"/>
    <property type="project" value="TreeGrafter"/>
</dbReference>
<gene>
    <name evidence="8" type="primary">Piso0_005900</name>
    <name evidence="8" type="ORF">GNLVRS01_PISO0N25027g</name>
</gene>
<dbReference type="InterPro" id="IPR017452">
    <property type="entry name" value="GPCR_Rhodpsn_7TM"/>
</dbReference>
<reference evidence="8 9" key="1">
    <citation type="journal article" date="2012" name="G3 (Bethesda)">
        <title>Pichia sorbitophila, an interspecies yeast hybrid reveals early steps of genome resolution following polyploidization.</title>
        <authorList>
            <person name="Leh Louis V."/>
            <person name="Despons L."/>
            <person name="Friedrich A."/>
            <person name="Martin T."/>
            <person name="Durrens P."/>
            <person name="Casaregola S."/>
            <person name="Neuveglise C."/>
            <person name="Fairhead C."/>
            <person name="Marck C."/>
            <person name="Cruz J.A."/>
            <person name="Straub M.L."/>
            <person name="Kugler V."/>
            <person name="Sacerdot C."/>
            <person name="Uzunov Z."/>
            <person name="Thierry A."/>
            <person name="Weiss S."/>
            <person name="Bleykasten C."/>
            <person name="De Montigny J."/>
            <person name="Jacques N."/>
            <person name="Jung P."/>
            <person name="Lemaire M."/>
            <person name="Mallet S."/>
            <person name="Morel G."/>
            <person name="Richard G.F."/>
            <person name="Sarkar A."/>
            <person name="Savel G."/>
            <person name="Schacherer J."/>
            <person name="Seret M.L."/>
            <person name="Talla E."/>
            <person name="Samson G."/>
            <person name="Jubin C."/>
            <person name="Poulain J."/>
            <person name="Vacherie B."/>
            <person name="Barbe V."/>
            <person name="Pelletier E."/>
            <person name="Sherman D.J."/>
            <person name="Westhof E."/>
            <person name="Weissenbach J."/>
            <person name="Baret P.V."/>
            <person name="Wincker P."/>
            <person name="Gaillardin C."/>
            <person name="Dujon B."/>
            <person name="Souciet J.L."/>
        </authorList>
    </citation>
    <scope>NUCLEOTIDE SEQUENCE [LARGE SCALE GENOMIC DNA]</scope>
    <source>
        <strain evidence="9">ATCC MYA-4447 / BCRC 22081 / CBS 7064 / NBRC 10061 / NRRL Y-12695</strain>
    </source>
</reference>
<evidence type="ECO:0000259" key="7">
    <source>
        <dbReference type="PROSITE" id="PS50262"/>
    </source>
</evidence>
<evidence type="ECO:0000256" key="5">
    <source>
        <dbReference type="SAM" id="MobiDB-lite"/>
    </source>
</evidence>
<feature type="transmembrane region" description="Helical" evidence="6">
    <location>
        <begin position="204"/>
        <end position="224"/>
    </location>
</feature>
<dbReference type="HOGENOM" id="CLU_019464_1_0_1"/>
<dbReference type="InterPro" id="IPR022596">
    <property type="entry name" value="GPR1/2/3_C"/>
</dbReference>
<evidence type="ECO:0000313" key="8">
    <source>
        <dbReference type="EMBL" id="CCE87350.1"/>
    </source>
</evidence>
<dbReference type="STRING" id="559304.G8Y091"/>
<dbReference type="GO" id="GO:0007189">
    <property type="term" value="P:adenylate cyclase-activating G protein-coupled receptor signaling pathway"/>
    <property type="evidence" value="ECO:0007669"/>
    <property type="project" value="TreeGrafter"/>
</dbReference>
<dbReference type="Pfam" id="PF11970">
    <property type="entry name" value="GPR_Gpa2_C"/>
    <property type="match status" value="1"/>
</dbReference>
<feature type="domain" description="G-protein coupled receptors family 1 profile" evidence="7">
    <location>
        <begin position="50"/>
        <end position="374"/>
    </location>
</feature>
<dbReference type="PROSITE" id="PS50262">
    <property type="entry name" value="G_PROTEIN_RECEP_F1_2"/>
    <property type="match status" value="1"/>
</dbReference>
<evidence type="ECO:0000256" key="1">
    <source>
        <dbReference type="ARBA" id="ARBA00004141"/>
    </source>
</evidence>
<dbReference type="InParanoid" id="G8Y091"/>
<dbReference type="PANTHER" id="PTHR23112:SF37">
    <property type="entry name" value="G PROTEIN-COUPLED RECEPTOR GPR1"/>
    <property type="match status" value="1"/>
</dbReference>
<dbReference type="GO" id="GO:0004930">
    <property type="term" value="F:G protein-coupled receptor activity"/>
    <property type="evidence" value="ECO:0007669"/>
    <property type="project" value="TreeGrafter"/>
</dbReference>
<feature type="region of interest" description="Disordered" evidence="5">
    <location>
        <begin position="265"/>
        <end position="287"/>
    </location>
</feature>
<feature type="transmembrane region" description="Helical" evidence="6">
    <location>
        <begin position="71"/>
        <end position="91"/>
    </location>
</feature>
<keyword evidence="3 6" id="KW-1133">Transmembrane helix</keyword>
<organism evidence="8 9">
    <name type="scientific">Pichia sorbitophila (strain ATCC MYA-4447 / BCRC 22081 / CBS 7064 / NBRC 10061 / NRRL Y-12695)</name>
    <name type="common">Hybrid yeast</name>
    <dbReference type="NCBI Taxonomy" id="559304"/>
    <lineage>
        <taxon>Eukaryota</taxon>
        <taxon>Fungi</taxon>
        <taxon>Dikarya</taxon>
        <taxon>Ascomycota</taxon>
        <taxon>Saccharomycotina</taxon>
        <taxon>Pichiomycetes</taxon>
        <taxon>Debaryomycetaceae</taxon>
        <taxon>Millerozyma</taxon>
    </lineage>
</organism>